<sequence length="374" mass="43098">MHKPHKPAIRFKEFTNDWQRRRLDEVVQITMGHSPDGKTYSNKPSKYILVQGNADLCDGWVFPRIWTTQETKKAFEGELIMSVRAPAGAIGKTSYEVVIGRGVAAIKGNEFIYQLLSNKYNNGYWNNMSSGSTFSSLNSGDIKSASFHFPIEIEQNKIGYMFSEIDTLITLQKRKLEKLKNIKNMLLEKMFADEKTLKPAIRFKEFTNAWEQRRLGDEVLNCKSDIEIDEIYPDGKFDLYGVNGFIGKTNKIIIKDKWLIGIVKDGSVGKVFLLPPNSSFSSTIEGLFGKNDKLTKFIFWIIKRMDLSKYFIGSTIKHLYFKQYKQSTILIPSIHEQNKIVSSFSLIDSLITLHQRKLEKLKNIKNMLLEKMFI</sequence>
<organism evidence="5 6">
    <name type="scientific">Mycoplasmopsis bovigenitalium</name>
    <dbReference type="NCBI Taxonomy" id="2112"/>
    <lineage>
        <taxon>Bacteria</taxon>
        <taxon>Bacillati</taxon>
        <taxon>Mycoplasmatota</taxon>
        <taxon>Mycoplasmoidales</taxon>
        <taxon>Metamycoplasmataceae</taxon>
        <taxon>Mycoplasmopsis</taxon>
    </lineage>
</organism>
<accession>A0A449A907</accession>
<keyword evidence="2" id="KW-0680">Restriction system</keyword>
<dbReference type="Gene3D" id="1.10.287.1120">
    <property type="entry name" value="Bipartite methylase S protein"/>
    <property type="match status" value="1"/>
</dbReference>
<comment type="similarity">
    <text evidence="1">Belongs to the type-I restriction system S methylase family.</text>
</comment>
<keyword evidence="3" id="KW-0238">DNA-binding</keyword>
<feature type="domain" description="Type I restriction modification DNA specificity" evidence="4">
    <location>
        <begin position="210"/>
        <end position="362"/>
    </location>
</feature>
<evidence type="ECO:0000256" key="1">
    <source>
        <dbReference type="ARBA" id="ARBA00010923"/>
    </source>
</evidence>
<dbReference type="PANTHER" id="PTHR30408:SF12">
    <property type="entry name" value="TYPE I RESTRICTION ENZYME MJAVIII SPECIFICITY SUBUNIT"/>
    <property type="match status" value="1"/>
</dbReference>
<gene>
    <name evidence="5" type="ORF">NCTC10122_00355</name>
</gene>
<protein>
    <submittedName>
        <fullName evidence="5">Restriction modification system specificity subunit</fullName>
    </submittedName>
</protein>
<evidence type="ECO:0000313" key="5">
    <source>
        <dbReference type="EMBL" id="VEU60755.1"/>
    </source>
</evidence>
<dbReference type="EMBL" id="LR214970">
    <property type="protein sequence ID" value="VEU60755.1"/>
    <property type="molecule type" value="Genomic_DNA"/>
</dbReference>
<dbReference type="InterPro" id="IPR000055">
    <property type="entry name" value="Restrct_endonuc_typeI_TRD"/>
</dbReference>
<dbReference type="Pfam" id="PF01420">
    <property type="entry name" value="Methylase_S"/>
    <property type="match status" value="2"/>
</dbReference>
<feature type="domain" description="Type I restriction modification DNA specificity" evidence="4">
    <location>
        <begin position="17"/>
        <end position="180"/>
    </location>
</feature>
<evidence type="ECO:0000256" key="3">
    <source>
        <dbReference type="ARBA" id="ARBA00023125"/>
    </source>
</evidence>
<dbReference type="InterPro" id="IPR052021">
    <property type="entry name" value="Type-I_RS_S_subunit"/>
</dbReference>
<name>A0A449A907_9BACT</name>
<dbReference type="REBASE" id="298481">
    <property type="entry name" value="S5.Mbo10122ORF357P"/>
</dbReference>
<reference evidence="5 6" key="1">
    <citation type="submission" date="2019-01" db="EMBL/GenBank/DDBJ databases">
        <authorList>
            <consortium name="Pathogen Informatics"/>
        </authorList>
    </citation>
    <scope>NUCLEOTIDE SEQUENCE [LARGE SCALE GENOMIC DNA]</scope>
    <source>
        <strain evidence="5 6">NCTC10122</strain>
    </source>
</reference>
<dbReference type="PANTHER" id="PTHR30408">
    <property type="entry name" value="TYPE-1 RESTRICTION ENZYME ECOKI SPECIFICITY PROTEIN"/>
    <property type="match status" value="1"/>
</dbReference>
<evidence type="ECO:0000256" key="2">
    <source>
        <dbReference type="ARBA" id="ARBA00022747"/>
    </source>
</evidence>
<dbReference type="RefSeq" id="WP_197722237.1">
    <property type="nucleotide sequence ID" value="NZ_LR214970.1"/>
</dbReference>
<evidence type="ECO:0000313" key="6">
    <source>
        <dbReference type="Proteomes" id="UP000290942"/>
    </source>
</evidence>
<dbReference type="GO" id="GO:0009307">
    <property type="term" value="P:DNA restriction-modification system"/>
    <property type="evidence" value="ECO:0007669"/>
    <property type="project" value="UniProtKB-KW"/>
</dbReference>
<dbReference type="Gene3D" id="3.90.220.20">
    <property type="entry name" value="DNA methylase specificity domains"/>
    <property type="match status" value="2"/>
</dbReference>
<evidence type="ECO:0000259" key="4">
    <source>
        <dbReference type="Pfam" id="PF01420"/>
    </source>
</evidence>
<dbReference type="InterPro" id="IPR044946">
    <property type="entry name" value="Restrct_endonuc_typeI_TRD_sf"/>
</dbReference>
<dbReference type="SUPFAM" id="SSF116734">
    <property type="entry name" value="DNA methylase specificity domain"/>
    <property type="match status" value="2"/>
</dbReference>
<dbReference type="GO" id="GO:0003677">
    <property type="term" value="F:DNA binding"/>
    <property type="evidence" value="ECO:0007669"/>
    <property type="project" value="UniProtKB-KW"/>
</dbReference>
<dbReference type="AlphaFoldDB" id="A0A449A907"/>
<proteinExistence type="inferred from homology"/>
<dbReference type="Proteomes" id="UP000290942">
    <property type="component" value="Chromosome"/>
</dbReference>